<evidence type="ECO:0000313" key="5">
    <source>
        <dbReference type="EMBL" id="GAA4748587.1"/>
    </source>
</evidence>
<organism evidence="5 6">
    <name type="scientific">Gordonia alkaliphila</name>
    <dbReference type="NCBI Taxonomy" id="1053547"/>
    <lineage>
        <taxon>Bacteria</taxon>
        <taxon>Bacillati</taxon>
        <taxon>Actinomycetota</taxon>
        <taxon>Actinomycetes</taxon>
        <taxon>Mycobacteriales</taxon>
        <taxon>Gordoniaceae</taxon>
        <taxon>Gordonia</taxon>
    </lineage>
</organism>
<sequence length="421" mass="44963">MAAGGHGAEELERSTWQAGPGPVSPAVADLIRAGVQVILEAPTEWTQALDDSVLAGAGMGLIAEDPALTEVVLRTNAGNIAHWAAMNAAHPGERVSVAITDETVVFVRDAVRRGFDSGVLDSFRTAQNLAWRLWMEICFGLTDDPALLRELLAVTLDSIARFVDDTVSALAEMIDVARAELAGDTHAQRRAAVALLLEGAPLSEARAVAQLGYRLDGPQLAAVISGGPESGADRLEAVCEAIMTASGIATRLTVLAGASQLWVWFPAVTVDVDAVPADVDDVRVTLGAPGVGREGFRRSHFQALAAFRLLGRLGSQRRFARYDELRLLEVVTDDDARIDEFLAATLGDLLDAEPELAECLRVWFAQRCNAAATAEQLYTHRNTVVRRLAKAESLLPVSLAESAITVAAALELQHWRRPASG</sequence>
<dbReference type="InterPro" id="IPR041522">
    <property type="entry name" value="CdaR_GGDEF"/>
</dbReference>
<proteinExistence type="inferred from homology"/>
<feature type="domain" description="CdaR GGDEF-like" evidence="4">
    <location>
        <begin position="206"/>
        <end position="308"/>
    </location>
</feature>
<name>A0ABP8Z7D7_9ACTN</name>
<dbReference type="PANTHER" id="PTHR33744:SF1">
    <property type="entry name" value="DNA-BINDING TRANSCRIPTIONAL ACTIVATOR ADER"/>
    <property type="match status" value="1"/>
</dbReference>
<evidence type="ECO:0000256" key="2">
    <source>
        <dbReference type="SAM" id="MobiDB-lite"/>
    </source>
</evidence>
<comment type="caution">
    <text evidence="5">The sequence shown here is derived from an EMBL/GenBank/DDBJ whole genome shotgun (WGS) entry which is preliminary data.</text>
</comment>
<evidence type="ECO:0000259" key="3">
    <source>
        <dbReference type="Pfam" id="PF13556"/>
    </source>
</evidence>
<evidence type="ECO:0000259" key="4">
    <source>
        <dbReference type="Pfam" id="PF17853"/>
    </source>
</evidence>
<reference evidence="6" key="1">
    <citation type="journal article" date="2019" name="Int. J. Syst. Evol. Microbiol.">
        <title>The Global Catalogue of Microorganisms (GCM) 10K type strain sequencing project: providing services to taxonomists for standard genome sequencing and annotation.</title>
        <authorList>
            <consortium name="The Broad Institute Genomics Platform"/>
            <consortium name="The Broad Institute Genome Sequencing Center for Infectious Disease"/>
            <person name="Wu L."/>
            <person name="Ma J."/>
        </authorList>
    </citation>
    <scope>NUCLEOTIDE SEQUENCE [LARGE SCALE GENOMIC DNA]</scope>
    <source>
        <strain evidence="6">JCM 18077</strain>
    </source>
</reference>
<dbReference type="EMBL" id="BAABIE010000007">
    <property type="protein sequence ID" value="GAA4748587.1"/>
    <property type="molecule type" value="Genomic_DNA"/>
</dbReference>
<dbReference type="InterPro" id="IPR025736">
    <property type="entry name" value="PucR_C-HTH_dom"/>
</dbReference>
<dbReference type="PANTHER" id="PTHR33744">
    <property type="entry name" value="CARBOHYDRATE DIACID REGULATOR"/>
    <property type="match status" value="1"/>
</dbReference>
<keyword evidence="6" id="KW-1185">Reference proteome</keyword>
<protein>
    <submittedName>
        <fullName evidence="5">PucR family transcriptional regulator</fullName>
    </submittedName>
</protein>
<dbReference type="Proteomes" id="UP001500822">
    <property type="component" value="Unassembled WGS sequence"/>
</dbReference>
<feature type="region of interest" description="Disordered" evidence="2">
    <location>
        <begin position="1"/>
        <end position="20"/>
    </location>
</feature>
<dbReference type="Gene3D" id="1.10.10.2840">
    <property type="entry name" value="PucR C-terminal helix-turn-helix domain"/>
    <property type="match status" value="1"/>
</dbReference>
<dbReference type="InterPro" id="IPR051448">
    <property type="entry name" value="CdaR-like_regulators"/>
</dbReference>
<gene>
    <name evidence="5" type="ORF">GCM10023217_18460</name>
</gene>
<dbReference type="RefSeq" id="WP_345313264.1">
    <property type="nucleotide sequence ID" value="NZ_BAABIE010000007.1"/>
</dbReference>
<dbReference type="Pfam" id="PF13556">
    <property type="entry name" value="HTH_30"/>
    <property type="match status" value="1"/>
</dbReference>
<feature type="domain" description="PucR C-terminal helix-turn-helix" evidence="3">
    <location>
        <begin position="356"/>
        <end position="410"/>
    </location>
</feature>
<evidence type="ECO:0000256" key="1">
    <source>
        <dbReference type="ARBA" id="ARBA00006754"/>
    </source>
</evidence>
<dbReference type="Pfam" id="PF17853">
    <property type="entry name" value="GGDEF_2"/>
    <property type="match status" value="1"/>
</dbReference>
<comment type="similarity">
    <text evidence="1">Belongs to the CdaR family.</text>
</comment>
<dbReference type="InterPro" id="IPR042070">
    <property type="entry name" value="PucR_C-HTH_sf"/>
</dbReference>
<accession>A0ABP8Z7D7</accession>
<evidence type="ECO:0000313" key="6">
    <source>
        <dbReference type="Proteomes" id="UP001500822"/>
    </source>
</evidence>